<accession>A0A0F9M9F1</accession>
<dbReference type="GO" id="GO:0016491">
    <property type="term" value="F:oxidoreductase activity"/>
    <property type="evidence" value="ECO:0007669"/>
    <property type="project" value="InterPro"/>
</dbReference>
<name>A0A0F9M9F1_9ZZZZ</name>
<dbReference type="InterPro" id="IPR002937">
    <property type="entry name" value="Amino_oxidase"/>
</dbReference>
<feature type="domain" description="Amine oxidase" evidence="1">
    <location>
        <begin position="33"/>
        <end position="500"/>
    </location>
</feature>
<dbReference type="EMBL" id="LAZR01004961">
    <property type="protein sequence ID" value="KKN04080.1"/>
    <property type="molecule type" value="Genomic_DNA"/>
</dbReference>
<dbReference type="PANTHER" id="PTHR43734:SF1">
    <property type="entry name" value="PHYTOENE DESATURASE"/>
    <property type="match status" value="1"/>
</dbReference>
<gene>
    <name evidence="2" type="ORF">LCGC14_1101190</name>
</gene>
<evidence type="ECO:0000259" key="1">
    <source>
        <dbReference type="Pfam" id="PF01593"/>
    </source>
</evidence>
<proteinExistence type="predicted"/>
<sequence>MSIIMSKDYDVIIIGCGIAGSVVGAILSNMEHKNVLILEASSQIGGRATSFRGESIKDANKFRKTLAQSAHSWVVDRTEPDLPTLIKKKMLNGYVLEAGGRGAWYTNRGRVSYALALFNKASFFYPNVGFVWYDHDWKPHLVGRRSKYGWMSNEDYAEMVKVHKRKLQIRSIAEAEKFDHVTLKDWIEGITKSDLAQEFHYAMGTFQTIINDPALNSAGENLKVFLQVQETKVHINNGSWAFAGAPGHRFIVEGFASAVKDAQGDIFTNAKVKEIIIQNGRATGVLAEIEGKRVKLNASIIVCTTPPRILLKLMPEKLLPKDFVKLTKRVIHTAMVAGQFGLTKPLNTFCKLEVDPRAFYHTSMLIPESEGMFRGNVPLDVVSMSNMAPTTAPEGKHLAGMASSILDTEAHDKKKVNIVIDKMLKFLDTAFSGWRNSLEFMLFTVGDTCILWRHPEDEWVDVKCPTIEGLYFAGDTYGKRINEGGIEAATHSGFICAGAITGKDYLQLLPPVFR</sequence>
<dbReference type="AlphaFoldDB" id="A0A0F9M9F1"/>
<dbReference type="InterPro" id="IPR036188">
    <property type="entry name" value="FAD/NAD-bd_sf"/>
</dbReference>
<organism evidence="2">
    <name type="scientific">marine sediment metagenome</name>
    <dbReference type="NCBI Taxonomy" id="412755"/>
    <lineage>
        <taxon>unclassified sequences</taxon>
        <taxon>metagenomes</taxon>
        <taxon>ecological metagenomes</taxon>
    </lineage>
</organism>
<evidence type="ECO:0000313" key="2">
    <source>
        <dbReference type="EMBL" id="KKN04080.1"/>
    </source>
</evidence>
<reference evidence="2" key="1">
    <citation type="journal article" date="2015" name="Nature">
        <title>Complex archaea that bridge the gap between prokaryotes and eukaryotes.</title>
        <authorList>
            <person name="Spang A."/>
            <person name="Saw J.H."/>
            <person name="Jorgensen S.L."/>
            <person name="Zaremba-Niedzwiedzka K."/>
            <person name="Martijn J."/>
            <person name="Lind A.E."/>
            <person name="van Eijk R."/>
            <person name="Schleper C."/>
            <person name="Guy L."/>
            <person name="Ettema T.J."/>
        </authorList>
    </citation>
    <scope>NUCLEOTIDE SEQUENCE</scope>
</reference>
<comment type="caution">
    <text evidence="2">The sequence shown here is derived from an EMBL/GenBank/DDBJ whole genome shotgun (WGS) entry which is preliminary data.</text>
</comment>
<protein>
    <recommendedName>
        <fullName evidence="1">Amine oxidase domain-containing protein</fullName>
    </recommendedName>
</protein>
<dbReference type="Gene3D" id="3.50.50.60">
    <property type="entry name" value="FAD/NAD(P)-binding domain"/>
    <property type="match status" value="2"/>
</dbReference>
<dbReference type="PANTHER" id="PTHR43734">
    <property type="entry name" value="PHYTOENE DESATURASE"/>
    <property type="match status" value="1"/>
</dbReference>
<dbReference type="Pfam" id="PF01593">
    <property type="entry name" value="Amino_oxidase"/>
    <property type="match status" value="1"/>
</dbReference>
<dbReference type="SUPFAM" id="SSF51905">
    <property type="entry name" value="FAD/NAD(P)-binding domain"/>
    <property type="match status" value="1"/>
</dbReference>